<organism evidence="4 5">
    <name type="scientific">Xenopus laevis</name>
    <name type="common">African clawed frog</name>
    <dbReference type="NCBI Taxonomy" id="8355"/>
    <lineage>
        <taxon>Eukaryota</taxon>
        <taxon>Metazoa</taxon>
        <taxon>Chordata</taxon>
        <taxon>Craniata</taxon>
        <taxon>Vertebrata</taxon>
        <taxon>Euteleostomi</taxon>
        <taxon>Amphibia</taxon>
        <taxon>Batrachia</taxon>
        <taxon>Anura</taxon>
        <taxon>Pipoidea</taxon>
        <taxon>Pipidae</taxon>
        <taxon>Xenopodinae</taxon>
        <taxon>Xenopus</taxon>
        <taxon>Xenopus</taxon>
    </lineage>
</organism>
<dbReference type="Pfam" id="PF12578">
    <property type="entry name" value="3-PAP"/>
    <property type="match status" value="1"/>
</dbReference>
<feature type="compositionally biased region" description="Polar residues" evidence="2">
    <location>
        <begin position="1"/>
        <end position="13"/>
    </location>
</feature>
<dbReference type="PANTHER" id="PTHR10807">
    <property type="entry name" value="MYOTUBULARIN-RELATED"/>
    <property type="match status" value="1"/>
</dbReference>
<dbReference type="OMA" id="GWQRSQD"/>
<dbReference type="PROSITE" id="PS51339">
    <property type="entry name" value="PPASE_MYOTUBULARIN"/>
    <property type="match status" value="1"/>
</dbReference>
<protein>
    <recommendedName>
        <fullName evidence="3">Myotubularin phosphatase domain-containing protein</fullName>
    </recommendedName>
</protein>
<reference evidence="5" key="1">
    <citation type="journal article" date="2016" name="Nature">
        <title>Genome evolution in the allotetraploid frog Xenopus laevis.</title>
        <authorList>
            <person name="Session A.M."/>
            <person name="Uno Y."/>
            <person name="Kwon T."/>
            <person name="Chapman J.A."/>
            <person name="Toyoda A."/>
            <person name="Takahashi S."/>
            <person name="Fukui A."/>
            <person name="Hikosaka A."/>
            <person name="Suzuki A."/>
            <person name="Kondo M."/>
            <person name="van Heeringen S.J."/>
            <person name="Quigley I."/>
            <person name="Heinz S."/>
            <person name="Ogino H."/>
            <person name="Ochi H."/>
            <person name="Hellsten U."/>
            <person name="Lyons J.B."/>
            <person name="Simakov O."/>
            <person name="Putnam N."/>
            <person name="Stites J."/>
            <person name="Kuroki Y."/>
            <person name="Tanaka T."/>
            <person name="Michiue T."/>
            <person name="Watanabe M."/>
            <person name="Bogdanovic O."/>
            <person name="Lister R."/>
            <person name="Georgiou G."/>
            <person name="Paranjpe S.S."/>
            <person name="van Kruijsbergen I."/>
            <person name="Shu S."/>
            <person name="Carlson J."/>
            <person name="Kinoshita T."/>
            <person name="Ohta Y."/>
            <person name="Mawaribuchi S."/>
            <person name="Jenkins J."/>
            <person name="Grimwood J."/>
            <person name="Schmutz J."/>
            <person name="Mitros T."/>
            <person name="Mozaffari S.V."/>
            <person name="Suzuki Y."/>
            <person name="Haramoto Y."/>
            <person name="Yamamoto T.S."/>
            <person name="Takagi C."/>
            <person name="Heald R."/>
            <person name="Miller K."/>
            <person name="Haudenschild C."/>
            <person name="Kitzman J."/>
            <person name="Nakayama T."/>
            <person name="Izutsu Y."/>
            <person name="Robert J."/>
            <person name="Fortriede J."/>
            <person name="Burns K."/>
            <person name="Lotay V."/>
            <person name="Karimi K."/>
            <person name="Yasuoka Y."/>
            <person name="Dichmann D.S."/>
            <person name="Flajnik M.F."/>
            <person name="Houston D.W."/>
            <person name="Shendure J."/>
            <person name="DuPasquier L."/>
            <person name="Vize P.D."/>
            <person name="Zorn A.M."/>
            <person name="Ito M."/>
            <person name="Marcotte E.M."/>
            <person name="Wallingford J.B."/>
            <person name="Ito Y."/>
            <person name="Asashima M."/>
            <person name="Ueno N."/>
            <person name="Matsuda Y."/>
            <person name="Veenstra G.J."/>
            <person name="Fujiyama A."/>
            <person name="Harland R.M."/>
            <person name="Taira M."/>
            <person name="Rokhsar D.S."/>
        </authorList>
    </citation>
    <scope>NUCLEOTIDE SEQUENCE [LARGE SCALE GENOMIC DNA]</scope>
    <source>
        <strain evidence="5">J</strain>
    </source>
</reference>
<dbReference type="GO" id="GO:0005737">
    <property type="term" value="C:cytoplasm"/>
    <property type="evidence" value="ECO:0007669"/>
    <property type="project" value="TreeGrafter"/>
</dbReference>
<evidence type="ECO:0000256" key="2">
    <source>
        <dbReference type="SAM" id="MobiDB-lite"/>
    </source>
</evidence>
<dbReference type="InterPro" id="IPR022587">
    <property type="entry name" value="MTMR12-like_C"/>
</dbReference>
<gene>
    <name evidence="4" type="ORF">XELAEV_18040406mg</name>
</gene>
<dbReference type="GO" id="GO:0046856">
    <property type="term" value="P:phosphatidylinositol dephosphorylation"/>
    <property type="evidence" value="ECO:0007669"/>
    <property type="project" value="TreeGrafter"/>
</dbReference>
<dbReference type="SUPFAM" id="SSF50729">
    <property type="entry name" value="PH domain-like"/>
    <property type="match status" value="1"/>
</dbReference>
<comment type="similarity">
    <text evidence="1">Belongs to the protein-tyrosine phosphatase family. Non-receptor class myotubularin subfamily.</text>
</comment>
<dbReference type="CDD" id="cd14595">
    <property type="entry name" value="PTP-MTMR11"/>
    <property type="match status" value="1"/>
</dbReference>
<dbReference type="Pfam" id="PF06602">
    <property type="entry name" value="Myotub-related"/>
    <property type="match status" value="2"/>
</dbReference>
<sequence length="846" mass="96752">MLPRSMTSFTLKQDPQDARLKSSKSQRISKYMAGSAALRCLPGETIQEEAIRVKKCVHYNDGPHYVLGTLYCTNYRTAFRTDHPDKDSADEVLFDNDNDIALPCVDRIVAVSGQTKMKAVTAQSNLKFIPENLLIYFKGFRLMHFHFSNDGLQPQAYKITKAILQYQQKSCLTMKKKNNTVLKNLDNKQDGSPMDFPTQLFESYSDWDNEIDRLGASAWRVSPVNERCDTSTSLSKYIVVPCKLLDNDLKKTFAHFNQRRIPRWSWHHPGGSDLLRSAGFETNTDPDKENMRSIRSLLFANHSQCVIVDTSEELPSVSDIQLSYGKLRSLCLNDPSVTVSDEKWLSNLEGTRWLDHVRLCLKKSSEVSGFLSEGKRSVVLQESEDRDLNCLLASLVQLMSDPVVRTISGFQSLVQKEWVSAGHPFLQRINPFKETDKDESPVFLLFLDCVWQLIQQFPSAFEFTESYLLALHDSTLHPFCSSFMYNCQWDRIRGCQQRQFYSQTYTPVNGWRDVVRDRILLNGDYKAAEEEKPTPVTVWQWDLFYDHLRRQQFRNPIYQNKERTMQNGNGIMDKTSKLDAPNQSQMYRLSRGSLVLQSPLLSLKNSAVSKKGARRSQSFENLLDEERQFRGTISTQNSTSDLLQPLCVGPWVRLWKRCYLRCTTEMQLDLPPPSAAALAKELKSLLEKLKNFHITNCQEPSPSLTNQTGGNSFSPSSYGILLQLMAVCHVQQFVTPKFAKLPSSLPRLTSVVNIKVLTTHFVLRHCQPFCVKLKFSKGPSSPVPVFLRQSSGFGGYNDQLLHFYSFAHWRRKEARAPEANLVLVSNMHSSDQQLGLIMALKLQRLN</sequence>
<feature type="region of interest" description="Disordered" evidence="2">
    <location>
        <begin position="1"/>
        <end position="25"/>
    </location>
</feature>
<dbReference type="PANTHER" id="PTHR10807:SF51">
    <property type="entry name" value="MYOTUBULARIN-RELATED PROTEIN 11"/>
    <property type="match status" value="1"/>
</dbReference>
<evidence type="ECO:0000256" key="1">
    <source>
        <dbReference type="ARBA" id="ARBA00007471"/>
    </source>
</evidence>
<dbReference type="EMBL" id="CM004480">
    <property type="protein sequence ID" value="OCT69097.1"/>
    <property type="molecule type" value="Genomic_DNA"/>
</dbReference>
<dbReference type="GO" id="GO:0016020">
    <property type="term" value="C:membrane"/>
    <property type="evidence" value="ECO:0007669"/>
    <property type="project" value="TreeGrafter"/>
</dbReference>
<name>A0A974C9N9_XENLA</name>
<evidence type="ECO:0000313" key="5">
    <source>
        <dbReference type="Proteomes" id="UP000694892"/>
    </source>
</evidence>
<evidence type="ECO:0000259" key="3">
    <source>
        <dbReference type="PROSITE" id="PS51339"/>
    </source>
</evidence>
<dbReference type="CDD" id="cd15790">
    <property type="entry name" value="PH-GRAM_MTMR11"/>
    <property type="match status" value="1"/>
</dbReference>
<feature type="domain" description="Myotubularin phosphatase" evidence="3">
    <location>
        <begin position="201"/>
        <end position="659"/>
    </location>
</feature>
<dbReference type="AlphaFoldDB" id="A0A974C9N9"/>
<dbReference type="InterPro" id="IPR010569">
    <property type="entry name" value="Myotubularin-like_Pase_dom"/>
</dbReference>
<accession>A0A974C9N9</accession>
<dbReference type="SUPFAM" id="SSF52799">
    <property type="entry name" value="(Phosphotyrosine protein) phosphatases II"/>
    <property type="match status" value="1"/>
</dbReference>
<evidence type="ECO:0000313" key="4">
    <source>
        <dbReference type="EMBL" id="OCT69097.1"/>
    </source>
</evidence>
<proteinExistence type="inferred from homology"/>
<dbReference type="InterPro" id="IPR030564">
    <property type="entry name" value="Myotubularin"/>
</dbReference>
<dbReference type="Proteomes" id="UP000694892">
    <property type="component" value="Chromosome 8L"/>
</dbReference>
<dbReference type="InterPro" id="IPR029021">
    <property type="entry name" value="Prot-tyrosine_phosphatase-like"/>
</dbReference>